<dbReference type="SUPFAM" id="SSF48452">
    <property type="entry name" value="TPR-like"/>
    <property type="match status" value="1"/>
</dbReference>
<dbReference type="AlphaFoldDB" id="A0A382BQW9"/>
<organism evidence="1">
    <name type="scientific">marine metagenome</name>
    <dbReference type="NCBI Taxonomy" id="408172"/>
    <lineage>
        <taxon>unclassified sequences</taxon>
        <taxon>metagenomes</taxon>
        <taxon>ecological metagenomes</taxon>
    </lineage>
</organism>
<dbReference type="EMBL" id="UINC01030687">
    <property type="protein sequence ID" value="SVB15483.1"/>
    <property type="molecule type" value="Genomic_DNA"/>
</dbReference>
<dbReference type="Gene3D" id="1.25.40.10">
    <property type="entry name" value="Tetratricopeptide repeat domain"/>
    <property type="match status" value="1"/>
</dbReference>
<sequence>MLFYLFFNIEGETKENFFEKAKSKYDEKEMEDSKFLFQRNIVFNPKDAKSYLYLAKIYNFEKNEREELKNLKTTLLLDPDNEEAMYMLIDIEIEKSNFSEVRNLTKKFNVICSTLCEKVKSINERLENIEAKNE</sequence>
<name>A0A382BQW9_9ZZZZ</name>
<protein>
    <submittedName>
        <fullName evidence="1">Uncharacterized protein</fullName>
    </submittedName>
</protein>
<reference evidence="1" key="1">
    <citation type="submission" date="2018-05" db="EMBL/GenBank/DDBJ databases">
        <authorList>
            <person name="Lanie J.A."/>
            <person name="Ng W.-L."/>
            <person name="Kazmierczak K.M."/>
            <person name="Andrzejewski T.M."/>
            <person name="Davidsen T.M."/>
            <person name="Wayne K.J."/>
            <person name="Tettelin H."/>
            <person name="Glass J.I."/>
            <person name="Rusch D."/>
            <person name="Podicherti R."/>
            <person name="Tsui H.-C.T."/>
            <person name="Winkler M.E."/>
        </authorList>
    </citation>
    <scope>NUCLEOTIDE SEQUENCE</scope>
</reference>
<proteinExistence type="predicted"/>
<dbReference type="InterPro" id="IPR011990">
    <property type="entry name" value="TPR-like_helical_dom_sf"/>
</dbReference>
<feature type="non-terminal residue" evidence="1">
    <location>
        <position position="134"/>
    </location>
</feature>
<gene>
    <name evidence="1" type="ORF">METZ01_LOCUS168337</name>
</gene>
<evidence type="ECO:0000313" key="1">
    <source>
        <dbReference type="EMBL" id="SVB15483.1"/>
    </source>
</evidence>
<accession>A0A382BQW9</accession>